<evidence type="ECO:0000259" key="5">
    <source>
        <dbReference type="Pfam" id="PF00171"/>
    </source>
</evidence>
<comment type="caution">
    <text evidence="6">The sequence shown here is derived from an EMBL/GenBank/DDBJ whole genome shotgun (WGS) entry which is preliminary data.</text>
</comment>
<dbReference type="InterPro" id="IPR016160">
    <property type="entry name" value="Ald_DH_CS_CYS"/>
</dbReference>
<dbReference type="EMBL" id="BJVJ01000124">
    <property type="protein sequence ID" value="GEL26932.1"/>
    <property type="molecule type" value="Genomic_DNA"/>
</dbReference>
<feature type="domain" description="Aldehyde dehydrogenase" evidence="5">
    <location>
        <begin position="26"/>
        <end position="484"/>
    </location>
</feature>
<comment type="similarity">
    <text evidence="1 4">Belongs to the aldehyde dehydrogenase family.</text>
</comment>
<proteinExistence type="inferred from homology"/>
<dbReference type="InterPro" id="IPR016161">
    <property type="entry name" value="Ald_DH/histidinol_DH"/>
</dbReference>
<dbReference type="Gene3D" id="3.40.605.10">
    <property type="entry name" value="Aldehyde Dehydrogenase, Chain A, domain 1"/>
    <property type="match status" value="1"/>
</dbReference>
<evidence type="ECO:0000313" key="6">
    <source>
        <dbReference type="EMBL" id="GEL26932.1"/>
    </source>
</evidence>
<dbReference type="GO" id="GO:0016620">
    <property type="term" value="F:oxidoreductase activity, acting on the aldehyde or oxo group of donors, NAD or NADP as acceptor"/>
    <property type="evidence" value="ECO:0007669"/>
    <property type="project" value="InterPro"/>
</dbReference>
<evidence type="ECO:0000256" key="3">
    <source>
        <dbReference type="PROSITE-ProRule" id="PRU10007"/>
    </source>
</evidence>
<dbReference type="FunFam" id="3.40.309.10:FF:000012">
    <property type="entry name" value="Betaine aldehyde dehydrogenase"/>
    <property type="match status" value="1"/>
</dbReference>
<name>A0A511DQ14_9PSEU</name>
<reference evidence="6 7" key="1">
    <citation type="submission" date="2019-07" db="EMBL/GenBank/DDBJ databases">
        <title>Whole genome shotgun sequence of Pseudonocardia sulfidoxydans NBRC 16205.</title>
        <authorList>
            <person name="Hosoyama A."/>
            <person name="Uohara A."/>
            <person name="Ohji S."/>
            <person name="Ichikawa N."/>
        </authorList>
    </citation>
    <scope>NUCLEOTIDE SEQUENCE [LARGE SCALE GENOMIC DNA]</scope>
    <source>
        <strain evidence="6 7">NBRC 16205</strain>
    </source>
</reference>
<dbReference type="InterPro" id="IPR029510">
    <property type="entry name" value="Ald_DH_CS_GLU"/>
</dbReference>
<dbReference type="FunFam" id="3.40.605.10:FF:000007">
    <property type="entry name" value="NAD/NADP-dependent betaine aldehyde dehydrogenase"/>
    <property type="match status" value="1"/>
</dbReference>
<evidence type="ECO:0000256" key="1">
    <source>
        <dbReference type="ARBA" id="ARBA00009986"/>
    </source>
</evidence>
<dbReference type="InterPro" id="IPR016163">
    <property type="entry name" value="Ald_DH_C"/>
</dbReference>
<dbReference type="Gene3D" id="3.40.309.10">
    <property type="entry name" value="Aldehyde Dehydrogenase, Chain A, domain 2"/>
    <property type="match status" value="1"/>
</dbReference>
<evidence type="ECO:0000313" key="7">
    <source>
        <dbReference type="Proteomes" id="UP000321685"/>
    </source>
</evidence>
<dbReference type="PROSITE" id="PS00070">
    <property type="entry name" value="ALDEHYDE_DEHYDR_CYS"/>
    <property type="match status" value="1"/>
</dbReference>
<dbReference type="AlphaFoldDB" id="A0A511DQ14"/>
<protein>
    <submittedName>
        <fullName evidence="6">Aldehyde dehydrogenase</fullName>
    </submittedName>
</protein>
<evidence type="ECO:0000256" key="4">
    <source>
        <dbReference type="RuleBase" id="RU003345"/>
    </source>
</evidence>
<sequence length="499" mass="53021">MSESPSTRTEAVAGYSMRIGDRWADALDGARFETANPYTGAAWASVPDASPADLELAVEAATAAMAGEWGRISGFERARHMRRFADVLERDAAELARLESTDNGKLLRETSVQTKALPEWLRYFAGIADKLQGDVIPGQNPDFLIYTRHEPVGVVGAIVPWNSPLSLLMWKLAPLLAAGCTLVVKPSEYTPVTALELAKRAEEAGLPPGVINVVTGCGPELGAALVAHPGVRHIAFTGSPSVGIKVAQGAAGHLARTTLELGGKSAQLVFPDADLDAAVDGVISGIFAASGQTCVAGSRLLVHDDIHDDFVDRLAKRAGAIVLGDPLDPGTEMGPLANRAQLDVVSGFVTRATTDGGRVAAGGSTDPARGELFYRPTIVTDVQWDMELAQEEIFGPVLAVLRFTTEDDAVRIANATRFGLAAGLWTSDVRRAHRIAHRLRAGNVWINTYRKVAPDVPFGGSGFSGWGRESGVDAVREYAETKAIWVDLAGTRRDPFVLG</sequence>
<keyword evidence="7" id="KW-1185">Reference proteome</keyword>
<dbReference type="InterPro" id="IPR015590">
    <property type="entry name" value="Aldehyde_DH_dom"/>
</dbReference>
<dbReference type="SUPFAM" id="SSF53720">
    <property type="entry name" value="ALDH-like"/>
    <property type="match status" value="1"/>
</dbReference>
<dbReference type="PANTHER" id="PTHR11699">
    <property type="entry name" value="ALDEHYDE DEHYDROGENASE-RELATED"/>
    <property type="match status" value="1"/>
</dbReference>
<organism evidence="6 7">
    <name type="scientific">Pseudonocardia sulfidoxydans NBRC 16205</name>
    <dbReference type="NCBI Taxonomy" id="1223511"/>
    <lineage>
        <taxon>Bacteria</taxon>
        <taxon>Bacillati</taxon>
        <taxon>Actinomycetota</taxon>
        <taxon>Actinomycetes</taxon>
        <taxon>Pseudonocardiales</taxon>
        <taxon>Pseudonocardiaceae</taxon>
        <taxon>Pseudonocardia</taxon>
    </lineage>
</organism>
<feature type="active site" evidence="3">
    <location>
        <position position="260"/>
    </location>
</feature>
<gene>
    <name evidence="6" type="ORF">PSU4_58860</name>
</gene>
<accession>A0A511DQ14</accession>
<evidence type="ECO:0000256" key="2">
    <source>
        <dbReference type="ARBA" id="ARBA00023002"/>
    </source>
</evidence>
<dbReference type="RefSeq" id="WP_246115431.1">
    <property type="nucleotide sequence ID" value="NZ_BJVJ01000124.1"/>
</dbReference>
<dbReference type="Pfam" id="PF00171">
    <property type="entry name" value="Aldedh"/>
    <property type="match status" value="1"/>
</dbReference>
<dbReference type="CDD" id="cd07114">
    <property type="entry name" value="ALDH_DhaS"/>
    <property type="match status" value="1"/>
</dbReference>
<dbReference type="PROSITE" id="PS00687">
    <property type="entry name" value="ALDEHYDE_DEHYDR_GLU"/>
    <property type="match status" value="1"/>
</dbReference>
<keyword evidence="2 4" id="KW-0560">Oxidoreductase</keyword>
<dbReference type="InterPro" id="IPR016162">
    <property type="entry name" value="Ald_DH_N"/>
</dbReference>
<dbReference type="Proteomes" id="UP000321685">
    <property type="component" value="Unassembled WGS sequence"/>
</dbReference>